<accession>A0A0C9Y127</accession>
<dbReference type="Pfam" id="PF22936">
    <property type="entry name" value="Pol_BBD"/>
    <property type="match status" value="1"/>
</dbReference>
<reference evidence="3" key="2">
    <citation type="submission" date="2015-01" db="EMBL/GenBank/DDBJ databases">
        <title>Evolutionary Origins and Diversification of the Mycorrhizal Mutualists.</title>
        <authorList>
            <consortium name="DOE Joint Genome Institute"/>
            <consortium name="Mycorrhizal Genomics Consortium"/>
            <person name="Kohler A."/>
            <person name="Kuo A."/>
            <person name="Nagy L.G."/>
            <person name="Floudas D."/>
            <person name="Copeland A."/>
            <person name="Barry K.W."/>
            <person name="Cichocki N."/>
            <person name="Veneault-Fourrey C."/>
            <person name="LaButti K."/>
            <person name="Lindquist E.A."/>
            <person name="Lipzen A."/>
            <person name="Lundell T."/>
            <person name="Morin E."/>
            <person name="Murat C."/>
            <person name="Riley R."/>
            <person name="Ohm R."/>
            <person name="Sun H."/>
            <person name="Tunlid A."/>
            <person name="Henrissat B."/>
            <person name="Grigoriev I.V."/>
            <person name="Hibbett D.S."/>
            <person name="Martin F."/>
        </authorList>
    </citation>
    <scope>NUCLEOTIDE SEQUENCE [LARGE SCALE GENOMIC DNA]</scope>
    <source>
        <strain evidence="3">441</strain>
    </source>
</reference>
<dbReference type="AlphaFoldDB" id="A0A0C9Y127"/>
<sequence length="132" mass="14855">IPDSLFIKLLNKSSAMEYYDALKAQFEQCSLIVGVELRQQLGELKLKEGGDAHTHIEKIMETTIPTSTFDYATLIYPNTNPNTITKLYDSGASQHMSPFCEWFINFKDTASKPIHAADNRTFSAISKGDLYI</sequence>
<dbReference type="EMBL" id="KN833806">
    <property type="protein sequence ID" value="KIK18400.1"/>
    <property type="molecule type" value="Genomic_DNA"/>
</dbReference>
<keyword evidence="3" id="KW-1185">Reference proteome</keyword>
<gene>
    <name evidence="2" type="ORF">PISMIDRAFT_33339</name>
</gene>
<dbReference type="InterPro" id="IPR054722">
    <property type="entry name" value="PolX-like_BBD"/>
</dbReference>
<dbReference type="OrthoDB" id="3251181at2759"/>
<organism evidence="2 3">
    <name type="scientific">Pisolithus microcarpus 441</name>
    <dbReference type="NCBI Taxonomy" id="765257"/>
    <lineage>
        <taxon>Eukaryota</taxon>
        <taxon>Fungi</taxon>
        <taxon>Dikarya</taxon>
        <taxon>Basidiomycota</taxon>
        <taxon>Agaricomycotina</taxon>
        <taxon>Agaricomycetes</taxon>
        <taxon>Agaricomycetidae</taxon>
        <taxon>Boletales</taxon>
        <taxon>Sclerodermatineae</taxon>
        <taxon>Pisolithaceae</taxon>
        <taxon>Pisolithus</taxon>
    </lineage>
</organism>
<evidence type="ECO:0000313" key="2">
    <source>
        <dbReference type="EMBL" id="KIK18400.1"/>
    </source>
</evidence>
<feature type="non-terminal residue" evidence="2">
    <location>
        <position position="132"/>
    </location>
</feature>
<feature type="non-terminal residue" evidence="2">
    <location>
        <position position="1"/>
    </location>
</feature>
<proteinExistence type="predicted"/>
<reference evidence="2 3" key="1">
    <citation type="submission" date="2014-04" db="EMBL/GenBank/DDBJ databases">
        <authorList>
            <consortium name="DOE Joint Genome Institute"/>
            <person name="Kuo A."/>
            <person name="Kohler A."/>
            <person name="Costa M.D."/>
            <person name="Nagy L.G."/>
            <person name="Floudas D."/>
            <person name="Copeland A."/>
            <person name="Barry K.W."/>
            <person name="Cichocki N."/>
            <person name="Veneault-Fourrey C."/>
            <person name="LaButti K."/>
            <person name="Lindquist E.A."/>
            <person name="Lipzen A."/>
            <person name="Lundell T."/>
            <person name="Morin E."/>
            <person name="Murat C."/>
            <person name="Sun H."/>
            <person name="Tunlid A."/>
            <person name="Henrissat B."/>
            <person name="Grigoriev I.V."/>
            <person name="Hibbett D.S."/>
            <person name="Martin F."/>
            <person name="Nordberg H.P."/>
            <person name="Cantor M.N."/>
            <person name="Hua S.X."/>
        </authorList>
    </citation>
    <scope>NUCLEOTIDE SEQUENCE [LARGE SCALE GENOMIC DNA]</scope>
    <source>
        <strain evidence="2 3">441</strain>
    </source>
</reference>
<dbReference type="HOGENOM" id="CLU_134796_0_0_1"/>
<feature type="domain" description="Retrovirus-related Pol polyprotein from transposon TNT 1-94-like beta-barrel" evidence="1">
    <location>
        <begin position="88"/>
        <end position="130"/>
    </location>
</feature>
<dbReference type="Proteomes" id="UP000054018">
    <property type="component" value="Unassembled WGS sequence"/>
</dbReference>
<name>A0A0C9Y127_9AGAM</name>
<evidence type="ECO:0000313" key="3">
    <source>
        <dbReference type="Proteomes" id="UP000054018"/>
    </source>
</evidence>
<evidence type="ECO:0000259" key="1">
    <source>
        <dbReference type="Pfam" id="PF22936"/>
    </source>
</evidence>
<protein>
    <recommendedName>
        <fullName evidence="1">Retrovirus-related Pol polyprotein from transposon TNT 1-94-like beta-barrel domain-containing protein</fullName>
    </recommendedName>
</protein>